<dbReference type="InterPro" id="IPR012677">
    <property type="entry name" value="Nucleotide-bd_a/b_plait_sf"/>
</dbReference>
<dbReference type="Gene3D" id="3.30.70.330">
    <property type="match status" value="3"/>
</dbReference>
<proteinExistence type="predicted"/>
<dbReference type="Proteomes" id="UP001362999">
    <property type="component" value="Unassembled WGS sequence"/>
</dbReference>
<dbReference type="InterPro" id="IPR052462">
    <property type="entry name" value="SLIRP/GR-RBP-like"/>
</dbReference>
<feature type="domain" description="RRM" evidence="4">
    <location>
        <begin position="258"/>
        <end position="335"/>
    </location>
</feature>
<dbReference type="AlphaFoldDB" id="A0AAW0CBE3"/>
<feature type="domain" description="RRM" evidence="4">
    <location>
        <begin position="70"/>
        <end position="145"/>
    </location>
</feature>
<feature type="compositionally biased region" description="Polar residues" evidence="3">
    <location>
        <begin position="145"/>
        <end position="154"/>
    </location>
</feature>
<gene>
    <name evidence="5" type="ORF">R3P38DRAFT_2908715</name>
</gene>
<reference evidence="5 6" key="1">
    <citation type="journal article" date="2024" name="J Genomics">
        <title>Draft genome sequencing and assembly of Favolaschia claudopus CIRM-BRFM 2984 isolated from oak limbs.</title>
        <authorList>
            <person name="Navarro D."/>
            <person name="Drula E."/>
            <person name="Chaduli D."/>
            <person name="Cazenave R."/>
            <person name="Ahrendt S."/>
            <person name="Wang J."/>
            <person name="Lipzen A."/>
            <person name="Daum C."/>
            <person name="Barry K."/>
            <person name="Grigoriev I.V."/>
            <person name="Favel A."/>
            <person name="Rosso M.N."/>
            <person name="Martin F."/>
        </authorList>
    </citation>
    <scope>NUCLEOTIDE SEQUENCE [LARGE SCALE GENOMIC DNA]</scope>
    <source>
        <strain evidence="5 6">CIRM-BRFM 2984</strain>
    </source>
</reference>
<dbReference type="Pfam" id="PF00076">
    <property type="entry name" value="RRM_1"/>
    <property type="match status" value="3"/>
</dbReference>
<organism evidence="5 6">
    <name type="scientific">Favolaschia claudopus</name>
    <dbReference type="NCBI Taxonomy" id="2862362"/>
    <lineage>
        <taxon>Eukaryota</taxon>
        <taxon>Fungi</taxon>
        <taxon>Dikarya</taxon>
        <taxon>Basidiomycota</taxon>
        <taxon>Agaricomycotina</taxon>
        <taxon>Agaricomycetes</taxon>
        <taxon>Agaricomycetidae</taxon>
        <taxon>Agaricales</taxon>
        <taxon>Marasmiineae</taxon>
        <taxon>Mycenaceae</taxon>
        <taxon>Favolaschia</taxon>
    </lineage>
</organism>
<protein>
    <recommendedName>
        <fullName evidence="4">RRM domain-containing protein</fullName>
    </recommendedName>
</protein>
<dbReference type="SMART" id="SM00360">
    <property type="entry name" value="RRM"/>
    <property type="match status" value="3"/>
</dbReference>
<evidence type="ECO:0000256" key="3">
    <source>
        <dbReference type="SAM" id="MobiDB-lite"/>
    </source>
</evidence>
<evidence type="ECO:0000256" key="1">
    <source>
        <dbReference type="ARBA" id="ARBA00022884"/>
    </source>
</evidence>
<feature type="compositionally biased region" description="Gly residues" evidence="3">
    <location>
        <begin position="372"/>
        <end position="399"/>
    </location>
</feature>
<sequence length="399" mass="43954">MLANVVRRQARVVFTAAARQSTASLLARIPRPASLVLRPFSTTLCRSDEYAARAQAPAGNTQYSDNPPSRQLFLGNLAFEANESDIRDLISQFGEVEGVRIIHNPDGSSRGFAYATFAEQASADQCIQSPLQIFGRQVRVDYSLPPSNRPSTPKLTPGSVARGAQPPGRTLFVGNMPFGTDEPEIREKFEPFGPIKSIRIATRPGGEPRGFAHVEFLREEDAISCYESFVEEPLYMLDRNIRVDYAPTRPTGNNPPSHRLYFYDYRGNEEALRTALNEFETSIQRVHFLRSQANGEITGSGFVEFMSVDLATQAIAQVNGAITPYGPLNLEYAVNRTAGQNQYYNPDQRRDSLRPSQSRAYARQGQNQYSGGYAGGRSQGYGQGVGPSGYGGQGRGPVY</sequence>
<comment type="caution">
    <text evidence="5">The sequence shown here is derived from an EMBL/GenBank/DDBJ whole genome shotgun (WGS) entry which is preliminary data.</text>
</comment>
<dbReference type="PROSITE" id="PS50102">
    <property type="entry name" value="RRM"/>
    <property type="match status" value="3"/>
</dbReference>
<dbReference type="SUPFAM" id="SSF54928">
    <property type="entry name" value="RNA-binding domain, RBD"/>
    <property type="match status" value="2"/>
</dbReference>
<feature type="region of interest" description="Disordered" evidence="3">
    <location>
        <begin position="343"/>
        <end position="399"/>
    </location>
</feature>
<evidence type="ECO:0000313" key="5">
    <source>
        <dbReference type="EMBL" id="KAK7035707.1"/>
    </source>
</evidence>
<feature type="region of interest" description="Disordered" evidence="3">
    <location>
        <begin position="144"/>
        <end position="167"/>
    </location>
</feature>
<dbReference type="GO" id="GO:0003723">
    <property type="term" value="F:RNA binding"/>
    <property type="evidence" value="ECO:0007669"/>
    <property type="project" value="UniProtKB-UniRule"/>
</dbReference>
<dbReference type="CDD" id="cd00590">
    <property type="entry name" value="RRM_SF"/>
    <property type="match status" value="2"/>
</dbReference>
<dbReference type="InterPro" id="IPR035979">
    <property type="entry name" value="RBD_domain_sf"/>
</dbReference>
<keyword evidence="6" id="KW-1185">Reference proteome</keyword>
<dbReference type="EMBL" id="JAWWNJ010000019">
    <property type="protein sequence ID" value="KAK7035707.1"/>
    <property type="molecule type" value="Genomic_DNA"/>
</dbReference>
<accession>A0AAW0CBE3</accession>
<feature type="compositionally biased region" description="Polar residues" evidence="3">
    <location>
        <begin position="354"/>
        <end position="367"/>
    </location>
</feature>
<keyword evidence="1 2" id="KW-0694">RNA-binding</keyword>
<feature type="domain" description="RRM" evidence="4">
    <location>
        <begin position="169"/>
        <end position="248"/>
    </location>
</feature>
<dbReference type="InterPro" id="IPR000504">
    <property type="entry name" value="RRM_dom"/>
</dbReference>
<evidence type="ECO:0000256" key="2">
    <source>
        <dbReference type="PROSITE-ProRule" id="PRU00176"/>
    </source>
</evidence>
<evidence type="ECO:0000313" key="6">
    <source>
        <dbReference type="Proteomes" id="UP001362999"/>
    </source>
</evidence>
<name>A0AAW0CBE3_9AGAR</name>
<dbReference type="PANTHER" id="PTHR48027">
    <property type="entry name" value="HETEROGENEOUS NUCLEAR RIBONUCLEOPROTEIN 87F-RELATED"/>
    <property type="match status" value="1"/>
</dbReference>
<evidence type="ECO:0000259" key="4">
    <source>
        <dbReference type="PROSITE" id="PS50102"/>
    </source>
</evidence>